<keyword evidence="3" id="KW-0408">Iron</keyword>
<dbReference type="PANTHER" id="PTHR13847:SF274">
    <property type="entry name" value="RIESKE 2FE-2S IRON-SULFUR PROTEIN YHFW-RELATED"/>
    <property type="match status" value="1"/>
</dbReference>
<evidence type="ECO:0000259" key="6">
    <source>
        <dbReference type="PROSITE" id="PS51296"/>
    </source>
</evidence>
<feature type="domain" description="Rieske" evidence="6">
    <location>
        <begin position="411"/>
        <end position="497"/>
    </location>
</feature>
<dbReference type="GO" id="GO:0016705">
    <property type="term" value="F:oxidoreductase activity, acting on paired donors, with incorporation or reduction of molecular oxygen"/>
    <property type="evidence" value="ECO:0007669"/>
    <property type="project" value="UniProtKB-ARBA"/>
</dbReference>
<dbReference type="EMBL" id="FOVM01000010">
    <property type="protein sequence ID" value="SFO00552.1"/>
    <property type="molecule type" value="Genomic_DNA"/>
</dbReference>
<dbReference type="GO" id="GO:0051537">
    <property type="term" value="F:2 iron, 2 sulfur cluster binding"/>
    <property type="evidence" value="ECO:0007669"/>
    <property type="project" value="UniProtKB-KW"/>
</dbReference>
<dbReference type="SUPFAM" id="SSF51905">
    <property type="entry name" value="FAD/NAD(P)-binding domain"/>
    <property type="match status" value="1"/>
</dbReference>
<evidence type="ECO:0000313" key="7">
    <source>
        <dbReference type="EMBL" id="SFO00552.1"/>
    </source>
</evidence>
<sequence>MTPQPQHRSLWLDRPAPITTDEWRSLDPVDVVILGAGLSGLTTAAMLAEQGRSVVVLEARSVGAVTTGNTTGKVSLLQGSRLSQIRDAVSRELAEAYVAANRAGQDWLLSHLRDNGVAYDERTAVTYAATDAGAPTVEAELDAASALGLDVSATRSLELPFPVLAAVYLADQAQVDAMDVLDSLVRTIRRNGGLVIEGVRATSIESGNPCIVSTSRGDVAAERVVVATGTPFPKRGAHFATLIPQRSYAIACRWPDRSLEGMYLSVDEQTRSIRDVHRADGSYLVVGGNGHRGGKGAPTLERFDDLLRWTETTFSGTAASHSWSAQDYRSTDELPHFGPITAGDDRVLVATGYAKWGFTNAVAAAIALSSRLADARPAWAESLESRPSAFTAIGSTLEAGAKVAGDLAHGWAAAELTPEPTNPPAEGEGIVVRHGVSPVAVCTIDGVTHRRSAVCTHLGGIVAWNNAERSWDCPLHGSRYTPNGEVLEGPAVQPLAE</sequence>
<dbReference type="PROSITE" id="PS51296">
    <property type="entry name" value="RIESKE"/>
    <property type="match status" value="1"/>
</dbReference>
<dbReference type="Proteomes" id="UP000198867">
    <property type="component" value="Unassembled WGS sequence"/>
</dbReference>
<dbReference type="RefSeq" id="WP_090712849.1">
    <property type="nucleotide sequence ID" value="NZ_FOVM01000010.1"/>
</dbReference>
<dbReference type="GO" id="GO:0046872">
    <property type="term" value="F:metal ion binding"/>
    <property type="evidence" value="ECO:0007669"/>
    <property type="project" value="UniProtKB-KW"/>
</dbReference>
<keyword evidence="5" id="KW-1015">Disulfide bond</keyword>
<gene>
    <name evidence="7" type="ORF">SAMN05216219_2994</name>
</gene>
<name>A0A1I5DMT6_9MICO</name>
<protein>
    <submittedName>
        <fullName evidence="7">Glycine/D-amino acid oxidase</fullName>
    </submittedName>
</protein>
<evidence type="ECO:0000256" key="3">
    <source>
        <dbReference type="ARBA" id="ARBA00023004"/>
    </source>
</evidence>
<dbReference type="Pfam" id="PF00355">
    <property type="entry name" value="Rieske"/>
    <property type="match status" value="1"/>
</dbReference>
<dbReference type="STRING" id="995034.SAMN05216219_2994"/>
<keyword evidence="4" id="KW-0411">Iron-sulfur</keyword>
<dbReference type="OrthoDB" id="9767869at2"/>
<dbReference type="GO" id="GO:0005737">
    <property type="term" value="C:cytoplasm"/>
    <property type="evidence" value="ECO:0007669"/>
    <property type="project" value="TreeGrafter"/>
</dbReference>
<dbReference type="PANTHER" id="PTHR13847">
    <property type="entry name" value="SARCOSINE DEHYDROGENASE-RELATED"/>
    <property type="match status" value="1"/>
</dbReference>
<accession>A0A1I5DMT6</accession>
<dbReference type="Pfam" id="PF01266">
    <property type="entry name" value="DAO"/>
    <property type="match status" value="1"/>
</dbReference>
<dbReference type="InterPro" id="IPR017941">
    <property type="entry name" value="Rieske_2Fe-2S"/>
</dbReference>
<evidence type="ECO:0000256" key="1">
    <source>
        <dbReference type="ARBA" id="ARBA00022714"/>
    </source>
</evidence>
<dbReference type="PRINTS" id="PR00162">
    <property type="entry name" value="RIESKE"/>
</dbReference>
<dbReference type="SUPFAM" id="SSF50022">
    <property type="entry name" value="ISP domain"/>
    <property type="match status" value="1"/>
</dbReference>
<keyword evidence="1" id="KW-0001">2Fe-2S</keyword>
<dbReference type="AlphaFoldDB" id="A0A1I5DMT6"/>
<dbReference type="InterPro" id="IPR036188">
    <property type="entry name" value="FAD/NAD-bd_sf"/>
</dbReference>
<evidence type="ECO:0000313" key="8">
    <source>
        <dbReference type="Proteomes" id="UP000198867"/>
    </source>
</evidence>
<dbReference type="GO" id="GO:0004497">
    <property type="term" value="F:monooxygenase activity"/>
    <property type="evidence" value="ECO:0007669"/>
    <property type="project" value="UniProtKB-ARBA"/>
</dbReference>
<proteinExistence type="predicted"/>
<dbReference type="InterPro" id="IPR005805">
    <property type="entry name" value="Rieske_Fe-S_prot_C"/>
</dbReference>
<dbReference type="Gene3D" id="2.102.10.10">
    <property type="entry name" value="Rieske [2Fe-2S] iron-sulphur domain"/>
    <property type="match status" value="1"/>
</dbReference>
<keyword evidence="8" id="KW-1185">Reference proteome</keyword>
<dbReference type="Gene3D" id="3.30.9.10">
    <property type="entry name" value="D-Amino Acid Oxidase, subunit A, domain 2"/>
    <property type="match status" value="1"/>
</dbReference>
<dbReference type="InterPro" id="IPR036922">
    <property type="entry name" value="Rieske_2Fe-2S_sf"/>
</dbReference>
<evidence type="ECO:0000256" key="2">
    <source>
        <dbReference type="ARBA" id="ARBA00022723"/>
    </source>
</evidence>
<keyword evidence="2" id="KW-0479">Metal-binding</keyword>
<reference evidence="8" key="1">
    <citation type="submission" date="2016-10" db="EMBL/GenBank/DDBJ databases">
        <authorList>
            <person name="Varghese N."/>
            <person name="Submissions S."/>
        </authorList>
    </citation>
    <scope>NUCLEOTIDE SEQUENCE [LARGE SCALE GENOMIC DNA]</scope>
    <source>
        <strain evidence="8">CGMCC 1.11101</strain>
    </source>
</reference>
<dbReference type="InterPro" id="IPR006076">
    <property type="entry name" value="FAD-dep_OxRdtase"/>
</dbReference>
<dbReference type="GO" id="GO:0016020">
    <property type="term" value="C:membrane"/>
    <property type="evidence" value="ECO:0007669"/>
    <property type="project" value="InterPro"/>
</dbReference>
<dbReference type="Gene3D" id="3.50.50.60">
    <property type="entry name" value="FAD/NAD(P)-binding domain"/>
    <property type="match status" value="1"/>
</dbReference>
<evidence type="ECO:0000256" key="4">
    <source>
        <dbReference type="ARBA" id="ARBA00023014"/>
    </source>
</evidence>
<evidence type="ECO:0000256" key="5">
    <source>
        <dbReference type="ARBA" id="ARBA00023157"/>
    </source>
</evidence>
<organism evidence="7 8">
    <name type="scientific">Mycetocola miduiensis</name>
    <dbReference type="NCBI Taxonomy" id="995034"/>
    <lineage>
        <taxon>Bacteria</taxon>
        <taxon>Bacillati</taxon>
        <taxon>Actinomycetota</taxon>
        <taxon>Actinomycetes</taxon>
        <taxon>Micrococcales</taxon>
        <taxon>Microbacteriaceae</taxon>
        <taxon>Mycetocola</taxon>
    </lineage>
</organism>